<keyword evidence="3" id="KW-1185">Reference proteome</keyword>
<feature type="domain" description="DUF4935" evidence="1">
    <location>
        <begin position="3"/>
        <end position="157"/>
    </location>
</feature>
<dbReference type="AlphaFoldDB" id="A0A9J6ZU83"/>
<evidence type="ECO:0000313" key="2">
    <source>
        <dbReference type="EMBL" id="USF86403.1"/>
    </source>
</evidence>
<reference evidence="2" key="1">
    <citation type="journal article" date="2022" name="Mol. Ecol. Resour.">
        <title>The complete and closed genome of the facultative generalist Candidatus Endoriftia persephone from deep-sea hydrothermal vents.</title>
        <authorList>
            <person name="de Oliveira A.L."/>
            <person name="Srivastava A."/>
            <person name="Espada-Hinojosa S."/>
            <person name="Bright M."/>
        </authorList>
    </citation>
    <scope>NUCLEOTIDE SEQUENCE</scope>
    <source>
        <strain evidence="2">Tica-EPR-9o50.N</strain>
    </source>
</reference>
<gene>
    <name evidence="2" type="ORF">L0Y14_09620</name>
</gene>
<accession>A0A9J6ZU83</accession>
<proteinExistence type="predicted"/>
<dbReference type="InterPro" id="IPR032557">
    <property type="entry name" value="DUF4935"/>
</dbReference>
<dbReference type="KEGG" id="eps:L0Y14_09620"/>
<organism evidence="2 3">
    <name type="scientific">Candidatus Endoriftia persephonae</name>
    <dbReference type="NCBI Taxonomy" id="393765"/>
    <lineage>
        <taxon>Bacteria</taxon>
        <taxon>Pseudomonadati</taxon>
        <taxon>Pseudomonadota</taxon>
        <taxon>Gammaproteobacteria</taxon>
        <taxon>Chromatiales</taxon>
        <taxon>Sedimenticolaceae</taxon>
        <taxon>Candidatus Endoriftia</taxon>
    </lineage>
</organism>
<evidence type="ECO:0000259" key="1">
    <source>
        <dbReference type="Pfam" id="PF16289"/>
    </source>
</evidence>
<dbReference type="Proteomes" id="UP001056649">
    <property type="component" value="Chromosome"/>
</dbReference>
<protein>
    <submittedName>
        <fullName evidence="2">PIN domain-containing protein</fullName>
    </submittedName>
</protein>
<sequence length="334" mass="38247">MYIVLDSNIWLSELGLNTAKGAATRFYIKQKQAKLVLPEIVKEEVERNLFNSLVAYSNDIQKNHRQLLTVFGQLKEVVLPSENDIRTKAKGLFDEVKVELHEIPFTLESARSSLNKINDKKPPSDKNQQFKDGVIWADCMSLLNEDDVYLVTEDKAFFRDRNYKNGLAGNLREEADSFPKEIRIYPSLSGLLEELKTDVNIDNDALVSCFTKTIADSMNSILDRNGFSISSEATVNISPFVTEDPDKIYIEFEISFECADTRDEVRTDGMLLLKGDGYYISDRKEFHELRNRGEELSFNDGSEERKNVNHVILAGYIVIGHRDVEHSIRYKIDQ</sequence>
<dbReference type="EMBL" id="CP090569">
    <property type="protein sequence ID" value="USF86403.1"/>
    <property type="molecule type" value="Genomic_DNA"/>
</dbReference>
<dbReference type="Pfam" id="PF16289">
    <property type="entry name" value="PIN_12"/>
    <property type="match status" value="1"/>
</dbReference>
<name>A0A9J6ZU83_9GAMM</name>
<evidence type="ECO:0000313" key="3">
    <source>
        <dbReference type="Proteomes" id="UP001056649"/>
    </source>
</evidence>
<dbReference type="RefSeq" id="WP_006475811.1">
    <property type="nucleotide sequence ID" value="NZ_CP090569.1"/>
</dbReference>